<reference evidence="1 2" key="1">
    <citation type="submission" date="2015-04" db="EMBL/GenBank/DDBJ databases">
        <authorList>
            <person name="Syromyatnikov M.Y."/>
            <person name="Popov V.N."/>
        </authorList>
    </citation>
    <scope>NUCLEOTIDE SEQUENCE [LARGE SCALE GENOMIC DNA]</scope>
</reference>
<name>A0A1J1IFX7_9DIPT</name>
<dbReference type="Proteomes" id="UP000183832">
    <property type="component" value="Unassembled WGS sequence"/>
</dbReference>
<evidence type="ECO:0000313" key="1">
    <source>
        <dbReference type="EMBL" id="CRK99157.1"/>
    </source>
</evidence>
<protein>
    <submittedName>
        <fullName evidence="1">CLUMA_CG012530, isoform A</fullName>
    </submittedName>
</protein>
<keyword evidence="2" id="KW-1185">Reference proteome</keyword>
<organism evidence="1 2">
    <name type="scientific">Clunio marinus</name>
    <dbReference type="NCBI Taxonomy" id="568069"/>
    <lineage>
        <taxon>Eukaryota</taxon>
        <taxon>Metazoa</taxon>
        <taxon>Ecdysozoa</taxon>
        <taxon>Arthropoda</taxon>
        <taxon>Hexapoda</taxon>
        <taxon>Insecta</taxon>
        <taxon>Pterygota</taxon>
        <taxon>Neoptera</taxon>
        <taxon>Endopterygota</taxon>
        <taxon>Diptera</taxon>
        <taxon>Nematocera</taxon>
        <taxon>Chironomoidea</taxon>
        <taxon>Chironomidae</taxon>
        <taxon>Clunio</taxon>
    </lineage>
</organism>
<proteinExistence type="predicted"/>
<accession>A0A1J1IFX7</accession>
<dbReference type="EMBL" id="CVRI01000049">
    <property type="protein sequence ID" value="CRK99157.1"/>
    <property type="molecule type" value="Genomic_DNA"/>
</dbReference>
<dbReference type="AlphaFoldDB" id="A0A1J1IFX7"/>
<evidence type="ECO:0000313" key="2">
    <source>
        <dbReference type="Proteomes" id="UP000183832"/>
    </source>
</evidence>
<gene>
    <name evidence="1" type="ORF">CLUMA_CG012530</name>
</gene>
<sequence length="110" mass="13244">MAEGTLWRVDFIFVKPKHFSFAKLNHSKTTTDFIIKLRCPKFKFPRRFCITFSQKIISKKNSDERLRGMKNGSNVNKERKELKLFHFEIFFMLCYFSGYSWTSNRQQRSA</sequence>